<dbReference type="PANTHER" id="PTHR33568:SF3">
    <property type="entry name" value="DNA-DIRECTED DNA POLYMERASE"/>
    <property type="match status" value="1"/>
</dbReference>
<sequence>MTPVKRTFSQILFEDKSMPFQVCDDDLNDAVIVLEMSRRKNKKYRAEEVIFKARVDPERLPSGITGVPLGTIIGAVRELFLTIIERTTETLEPTGLIRFYIQDDHLDHPISTTIMHVSDLTIEKILTEILKVLQSKKSIQLDSGFMIEVITIRRSVGAERSKVANISLDRLRKQTYKGKERSLRINLRHHNNHYDVIKSIKGFFGSSYYCENCEKPYSHCEAHRCPKACYICLRVSSPPGQPQTCKGCDPMYQKVIRHTKPSREKKKNPFVTKYTKSTISHLPVIAGLNNTLICFQKLNRKAVGDLGNIKNIYLPSEEVAAIQWQSSQDFVKQDTSTNIFIAAFTTAWSRLKLYQEMDKLGDNVLYHDTDSIIYASDGMNDAPLGNFPGEFTEELEGDEITTFVSGGPKNYGYKTKNGETYCKIRGFTLNYRNIKLMNFYSVRDLVLSLDDTVITLCNPAKICRDP</sequence>
<dbReference type="EMBL" id="BPLQ01011912">
    <property type="protein sequence ID" value="GIY61028.1"/>
    <property type="molecule type" value="Genomic_DNA"/>
</dbReference>
<protein>
    <submittedName>
        <fullName evidence="1">DNA-directed DNA polymerase</fullName>
    </submittedName>
</protein>
<keyword evidence="1" id="KW-0808">Transferase</keyword>
<comment type="caution">
    <text evidence="1">The sequence shown here is derived from an EMBL/GenBank/DDBJ whole genome shotgun (WGS) entry which is preliminary data.</text>
</comment>
<accession>A0AAV4UTH6</accession>
<organism evidence="1 2">
    <name type="scientific">Caerostris darwini</name>
    <dbReference type="NCBI Taxonomy" id="1538125"/>
    <lineage>
        <taxon>Eukaryota</taxon>
        <taxon>Metazoa</taxon>
        <taxon>Ecdysozoa</taxon>
        <taxon>Arthropoda</taxon>
        <taxon>Chelicerata</taxon>
        <taxon>Arachnida</taxon>
        <taxon>Araneae</taxon>
        <taxon>Araneomorphae</taxon>
        <taxon>Entelegynae</taxon>
        <taxon>Araneoidea</taxon>
        <taxon>Araneidae</taxon>
        <taxon>Caerostris</taxon>
    </lineage>
</organism>
<keyword evidence="1" id="KW-0239">DNA-directed DNA polymerase</keyword>
<gene>
    <name evidence="1" type="primary">X975_06364</name>
    <name evidence="1" type="ORF">CDAR_311281</name>
</gene>
<dbReference type="SUPFAM" id="SSF56672">
    <property type="entry name" value="DNA/RNA polymerases"/>
    <property type="match status" value="1"/>
</dbReference>
<dbReference type="InterPro" id="IPR043502">
    <property type="entry name" value="DNA/RNA_pol_sf"/>
</dbReference>
<evidence type="ECO:0000313" key="1">
    <source>
        <dbReference type="EMBL" id="GIY61028.1"/>
    </source>
</evidence>
<dbReference type="PANTHER" id="PTHR33568">
    <property type="entry name" value="DNA POLYMERASE"/>
    <property type="match status" value="1"/>
</dbReference>
<reference evidence="1 2" key="1">
    <citation type="submission" date="2021-06" db="EMBL/GenBank/DDBJ databases">
        <title>Caerostris darwini draft genome.</title>
        <authorList>
            <person name="Kono N."/>
            <person name="Arakawa K."/>
        </authorList>
    </citation>
    <scope>NUCLEOTIDE SEQUENCE [LARGE SCALE GENOMIC DNA]</scope>
</reference>
<evidence type="ECO:0000313" key="2">
    <source>
        <dbReference type="Proteomes" id="UP001054837"/>
    </source>
</evidence>
<dbReference type="Proteomes" id="UP001054837">
    <property type="component" value="Unassembled WGS sequence"/>
</dbReference>
<dbReference type="GO" id="GO:0003887">
    <property type="term" value="F:DNA-directed DNA polymerase activity"/>
    <property type="evidence" value="ECO:0007669"/>
    <property type="project" value="UniProtKB-KW"/>
</dbReference>
<name>A0AAV4UTH6_9ARAC</name>
<keyword evidence="2" id="KW-1185">Reference proteome</keyword>
<keyword evidence="1" id="KW-0548">Nucleotidyltransferase</keyword>
<dbReference type="Gene3D" id="3.90.1600.10">
    <property type="entry name" value="Palm domain of DNA polymerase"/>
    <property type="match status" value="1"/>
</dbReference>
<dbReference type="InterPro" id="IPR023211">
    <property type="entry name" value="DNA_pol_palm_dom_sf"/>
</dbReference>
<proteinExistence type="predicted"/>
<dbReference type="AlphaFoldDB" id="A0AAV4UTH6"/>